<evidence type="ECO:0000313" key="3">
    <source>
        <dbReference type="WBParaSite" id="SSTP_0000626000.1"/>
    </source>
</evidence>
<proteinExistence type="predicted"/>
<organism evidence="3">
    <name type="scientific">Strongyloides stercoralis</name>
    <name type="common">Threadworm</name>
    <dbReference type="NCBI Taxonomy" id="6248"/>
    <lineage>
        <taxon>Eukaryota</taxon>
        <taxon>Metazoa</taxon>
        <taxon>Ecdysozoa</taxon>
        <taxon>Nematoda</taxon>
        <taxon>Chromadorea</taxon>
        <taxon>Rhabditida</taxon>
        <taxon>Tylenchina</taxon>
        <taxon>Panagrolaimomorpha</taxon>
        <taxon>Strongyloidoidea</taxon>
        <taxon>Strongyloididae</taxon>
        <taxon>Strongyloides</taxon>
    </lineage>
</organism>
<evidence type="ECO:0000313" key="2">
    <source>
        <dbReference type="Proteomes" id="UP000035681"/>
    </source>
</evidence>
<evidence type="ECO:0000256" key="1">
    <source>
        <dbReference type="SAM" id="Coils"/>
    </source>
</evidence>
<dbReference type="Proteomes" id="UP000035681">
    <property type="component" value="Unplaced"/>
</dbReference>
<dbReference type="AlphaFoldDB" id="A0A0K0E9S8"/>
<sequence length="131" mass="15746">MLWSLLMVNLKTLKKRQGYNKEEHFWTNEESYLQLETFFVPTITFIIQVIIRQTPYSALIKEYWRFLRLKSERAKLMDINFDNIENILHQIKEKAEKENEEVISNKSKIETKSFTQIENDGVDLIGKFVKK</sequence>
<reference evidence="3" key="1">
    <citation type="submission" date="2015-08" db="UniProtKB">
        <authorList>
            <consortium name="WormBaseParasite"/>
        </authorList>
    </citation>
    <scope>IDENTIFICATION</scope>
</reference>
<keyword evidence="2" id="KW-1185">Reference proteome</keyword>
<name>A0A0K0E9S8_STRER</name>
<dbReference type="WBParaSite" id="TCONS_00001757.p1">
    <property type="protein sequence ID" value="TCONS_00001757.p1"/>
    <property type="gene ID" value="XLOC_001652"/>
</dbReference>
<protein>
    <submittedName>
        <fullName evidence="3 4">Uncharacterized protein</fullName>
    </submittedName>
</protein>
<accession>A0A0K0E9S8</accession>
<feature type="coiled-coil region" evidence="1">
    <location>
        <begin position="81"/>
        <end position="112"/>
    </location>
</feature>
<keyword evidence="1" id="KW-0175">Coiled coil</keyword>
<evidence type="ECO:0000313" key="4">
    <source>
        <dbReference type="WBParaSite" id="TCONS_00001757.p1"/>
    </source>
</evidence>
<dbReference type="WBParaSite" id="SSTP_0000626000.1">
    <property type="protein sequence ID" value="SSTP_0000626000.1"/>
    <property type="gene ID" value="SSTP_0000626000"/>
</dbReference>